<reference evidence="2 3" key="1">
    <citation type="submission" date="2018-07" db="EMBL/GenBank/DDBJ databases">
        <title>Genomic Encyclopedia of Type Strains, Phase III (KMG-III): the genomes of soil and plant-associated and newly described type strains.</title>
        <authorList>
            <person name="Whitman W."/>
        </authorList>
    </citation>
    <scope>NUCLEOTIDE SEQUENCE [LARGE SCALE GENOMIC DNA]</scope>
    <source>
        <strain evidence="2 3">31-25a</strain>
    </source>
</reference>
<comment type="caution">
    <text evidence="2">The sequence shown here is derived from an EMBL/GenBank/DDBJ whole genome shotgun (WGS) entry which is preliminary data.</text>
</comment>
<keyword evidence="3" id="KW-1185">Reference proteome</keyword>
<gene>
    <name evidence="2" type="ORF">C7476_12219</name>
</gene>
<sequence>MMEAASAIDEARPVRSKIIPLRQESGMQTHHDQTDKRRMRLSGGLVTKAASGL</sequence>
<accession>A0A368YIJ3</accession>
<evidence type="ECO:0000313" key="2">
    <source>
        <dbReference type="EMBL" id="RCW78707.1"/>
    </source>
</evidence>
<organism evidence="2 3">
    <name type="scientific">Phyllobacterium bourgognense</name>
    <dbReference type="NCBI Taxonomy" id="314236"/>
    <lineage>
        <taxon>Bacteria</taxon>
        <taxon>Pseudomonadati</taxon>
        <taxon>Pseudomonadota</taxon>
        <taxon>Alphaproteobacteria</taxon>
        <taxon>Hyphomicrobiales</taxon>
        <taxon>Phyllobacteriaceae</taxon>
        <taxon>Phyllobacterium</taxon>
    </lineage>
</organism>
<evidence type="ECO:0000313" key="3">
    <source>
        <dbReference type="Proteomes" id="UP000253324"/>
    </source>
</evidence>
<evidence type="ECO:0000256" key="1">
    <source>
        <dbReference type="SAM" id="MobiDB-lite"/>
    </source>
</evidence>
<dbReference type="EMBL" id="QPJM01000022">
    <property type="protein sequence ID" value="RCW78707.1"/>
    <property type="molecule type" value="Genomic_DNA"/>
</dbReference>
<name>A0A368YIJ3_9HYPH</name>
<protein>
    <submittedName>
        <fullName evidence="2">Uncharacterized protein</fullName>
    </submittedName>
</protein>
<dbReference type="AlphaFoldDB" id="A0A368YIJ3"/>
<dbReference type="Proteomes" id="UP000253324">
    <property type="component" value="Unassembled WGS sequence"/>
</dbReference>
<proteinExistence type="predicted"/>
<feature type="region of interest" description="Disordered" evidence="1">
    <location>
        <begin position="1"/>
        <end position="37"/>
    </location>
</feature>